<dbReference type="EC" id="3.4.22.-" evidence="3"/>
<dbReference type="Proteomes" id="UP001239462">
    <property type="component" value="Unassembled WGS sequence"/>
</dbReference>
<dbReference type="Gene3D" id="3.40.50.1460">
    <property type="match status" value="1"/>
</dbReference>
<feature type="domain" description="Peptidase C14 caspase" evidence="2">
    <location>
        <begin position="448"/>
        <end position="730"/>
    </location>
</feature>
<dbReference type="PANTHER" id="PTHR48104:SF30">
    <property type="entry name" value="METACASPASE-1"/>
    <property type="match status" value="1"/>
</dbReference>
<proteinExistence type="predicted"/>
<sequence>MSHRPDYRSSASGFFASPPAVDPATINALRRHVINLNFGQLSSSGGFTSSRQTVAEIFQEHLPRWIHHRRDEGPHRVVLYAHGGLTSEGWGLHTAAHQYRWWLENGVYPVFFVWETGLLETIWQLISGGERYLPQMQRAARAGWFDNLKDQAIEAVARRLGGRRIWAGMKQSAERTFAADDSDGRYVLRLISDLVDANDDSNQVELHGVGHSAGSIFLTHAIAAASEMRNAQQFGRFRSAHFLAPAMTCELFNQKLAGNIGADKIVEKLCLFTMRDELERVDPTMGPYSQSLLYLVHEALEIDKHEPLLGLERSLRESADLAKLFKLAKPPSDKIRTTEVVFSDTSMASPYGDQPVPLTHRSESRTHGGFDNDPATMQSVIRRIKGVRFDHSVTRFPDDRGVRGANVLPRSASLFQQPDSNCDCSDPPAPTPAPGPDKNPSPPSLQGTRKALCIGIDEYQQHPLGGCVNDMRTWASALQQHDFDVDCLVNAHATREAIIKRMENLITSSRSGDSIVVQFAGHGTQVPDIDGDEAGGQFTQGFDEALVPYDYLEGRVVLDDEIGELCRQTPSGVTLTLIFDCCHSGTATRMFMNQSVALNAGERARFIDPAYFVSRKAVIGTRKAVISTRKAVIGTRDYKIGTRDYSNERYLAPGTRSAEDAYQGASEVLFTACRSDEVALESNGQGEFTRRAVAVLNQASSLSVQEFHQLIEQAFGEAPRQHPGVYCDPQKLQSELFG</sequence>
<name>A0ABT7PH35_9BACT</name>
<dbReference type="InterPro" id="IPR011600">
    <property type="entry name" value="Pept_C14_caspase"/>
</dbReference>
<dbReference type="InterPro" id="IPR029058">
    <property type="entry name" value="AB_hydrolase_fold"/>
</dbReference>
<dbReference type="InterPro" id="IPR029030">
    <property type="entry name" value="Caspase-like_dom_sf"/>
</dbReference>
<dbReference type="EMBL" id="JASZZN010000006">
    <property type="protein sequence ID" value="MDM4015801.1"/>
    <property type="molecule type" value="Genomic_DNA"/>
</dbReference>
<evidence type="ECO:0000256" key="1">
    <source>
        <dbReference type="SAM" id="MobiDB-lite"/>
    </source>
</evidence>
<dbReference type="SUPFAM" id="SSF53474">
    <property type="entry name" value="alpha/beta-Hydrolases"/>
    <property type="match status" value="1"/>
</dbReference>
<dbReference type="GO" id="GO:0016787">
    <property type="term" value="F:hydrolase activity"/>
    <property type="evidence" value="ECO:0007669"/>
    <property type="project" value="UniProtKB-KW"/>
</dbReference>
<feature type="region of interest" description="Disordered" evidence="1">
    <location>
        <begin position="346"/>
        <end position="374"/>
    </location>
</feature>
<evidence type="ECO:0000313" key="4">
    <source>
        <dbReference type="Proteomes" id="UP001239462"/>
    </source>
</evidence>
<dbReference type="PANTHER" id="PTHR48104">
    <property type="entry name" value="METACASPASE-4"/>
    <property type="match status" value="1"/>
</dbReference>
<gene>
    <name evidence="3" type="ORF">QTN89_10195</name>
</gene>
<protein>
    <submittedName>
        <fullName evidence="3">Caspase family protein</fullName>
        <ecNumber evidence="3">3.4.22.-</ecNumber>
    </submittedName>
</protein>
<feature type="compositionally biased region" description="Pro residues" evidence="1">
    <location>
        <begin position="427"/>
        <end position="443"/>
    </location>
</feature>
<feature type="compositionally biased region" description="Basic and acidic residues" evidence="1">
    <location>
        <begin position="360"/>
        <end position="370"/>
    </location>
</feature>
<feature type="region of interest" description="Disordered" evidence="1">
    <location>
        <begin position="415"/>
        <end position="448"/>
    </location>
</feature>
<dbReference type="RefSeq" id="WP_289163321.1">
    <property type="nucleotide sequence ID" value="NZ_JASZZN010000006.1"/>
</dbReference>
<reference evidence="3 4" key="1">
    <citation type="submission" date="2023-06" db="EMBL/GenBank/DDBJ databases">
        <title>Roseiconus lacunae JC819 isolated from Gulf of Mannar region, Tamil Nadu.</title>
        <authorList>
            <person name="Pk S."/>
            <person name="Ch S."/>
            <person name="Ch V.R."/>
        </authorList>
    </citation>
    <scope>NUCLEOTIDE SEQUENCE [LARGE SCALE GENOMIC DNA]</scope>
    <source>
        <strain evidence="3 4">JC819</strain>
    </source>
</reference>
<evidence type="ECO:0000313" key="3">
    <source>
        <dbReference type="EMBL" id="MDM4015801.1"/>
    </source>
</evidence>
<dbReference type="Pfam" id="PF00656">
    <property type="entry name" value="Peptidase_C14"/>
    <property type="match status" value="1"/>
</dbReference>
<dbReference type="InterPro" id="IPR050452">
    <property type="entry name" value="Metacaspase"/>
</dbReference>
<comment type="caution">
    <text evidence="3">The sequence shown here is derived from an EMBL/GenBank/DDBJ whole genome shotgun (WGS) entry which is preliminary data.</text>
</comment>
<organism evidence="3 4">
    <name type="scientific">Roseiconus lacunae</name>
    <dbReference type="NCBI Taxonomy" id="2605694"/>
    <lineage>
        <taxon>Bacteria</taxon>
        <taxon>Pseudomonadati</taxon>
        <taxon>Planctomycetota</taxon>
        <taxon>Planctomycetia</taxon>
        <taxon>Pirellulales</taxon>
        <taxon>Pirellulaceae</taxon>
        <taxon>Roseiconus</taxon>
    </lineage>
</organism>
<keyword evidence="3" id="KW-0378">Hydrolase</keyword>
<keyword evidence="4" id="KW-1185">Reference proteome</keyword>
<dbReference type="SUPFAM" id="SSF52129">
    <property type="entry name" value="Caspase-like"/>
    <property type="match status" value="1"/>
</dbReference>
<evidence type="ECO:0000259" key="2">
    <source>
        <dbReference type="Pfam" id="PF00656"/>
    </source>
</evidence>
<accession>A0ABT7PH35</accession>